<evidence type="ECO:0000256" key="1">
    <source>
        <dbReference type="SAM" id="MobiDB-lite"/>
    </source>
</evidence>
<evidence type="ECO:0000313" key="3">
    <source>
        <dbReference type="EMBL" id="MBO2443086.1"/>
    </source>
</evidence>
<keyword evidence="4" id="KW-1185">Reference proteome</keyword>
<feature type="compositionally biased region" description="Basic and acidic residues" evidence="1">
    <location>
        <begin position="1"/>
        <end position="16"/>
    </location>
</feature>
<comment type="caution">
    <text evidence="3">The sequence shown here is derived from an EMBL/GenBank/DDBJ whole genome shotgun (WGS) entry which is preliminary data.</text>
</comment>
<feature type="domain" description="HTH marR-type" evidence="2">
    <location>
        <begin position="26"/>
        <end position="162"/>
    </location>
</feature>
<name>A0ABS3RA94_9ACTN</name>
<dbReference type="Gene3D" id="1.10.10.10">
    <property type="entry name" value="Winged helix-like DNA-binding domain superfamily/Winged helix DNA-binding domain"/>
    <property type="match status" value="1"/>
</dbReference>
<dbReference type="SMART" id="SM00347">
    <property type="entry name" value="HTH_MARR"/>
    <property type="match status" value="1"/>
</dbReference>
<gene>
    <name evidence="3" type="ORF">J4557_36720</name>
</gene>
<evidence type="ECO:0000313" key="4">
    <source>
        <dbReference type="Proteomes" id="UP000666915"/>
    </source>
</evidence>
<sequence>MAKAEDRRARADETAPREAGGLTAEQEATWFAYMRVALRLNYEINRELQVDGDLSHQDFHVLNALADSPGRRLQLSDLAVRIGWERSRVSHQVLRMEARGLVERRRSRDDARATDAALTSLGAAALRRATPGHAALVKRMFFDGLDPDLLAPLHTALDQIHEQILAEGTLPRPSGRQARWTSTAED</sequence>
<dbReference type="RefSeq" id="WP_208271408.1">
    <property type="nucleotide sequence ID" value="NZ_BAAAGM010000077.1"/>
</dbReference>
<dbReference type="InterPro" id="IPR000835">
    <property type="entry name" value="HTH_MarR-typ"/>
</dbReference>
<dbReference type="InterPro" id="IPR039422">
    <property type="entry name" value="MarR/SlyA-like"/>
</dbReference>
<organism evidence="3 4">
    <name type="scientific">Actinomadura nitritigenes</name>
    <dbReference type="NCBI Taxonomy" id="134602"/>
    <lineage>
        <taxon>Bacteria</taxon>
        <taxon>Bacillati</taxon>
        <taxon>Actinomycetota</taxon>
        <taxon>Actinomycetes</taxon>
        <taxon>Streptosporangiales</taxon>
        <taxon>Thermomonosporaceae</taxon>
        <taxon>Actinomadura</taxon>
    </lineage>
</organism>
<feature type="region of interest" description="Disordered" evidence="1">
    <location>
        <begin position="1"/>
        <end position="21"/>
    </location>
</feature>
<proteinExistence type="predicted"/>
<dbReference type="SUPFAM" id="SSF46785">
    <property type="entry name" value="Winged helix' DNA-binding domain"/>
    <property type="match status" value="1"/>
</dbReference>
<accession>A0ABS3RA94</accession>
<dbReference type="InterPro" id="IPR036390">
    <property type="entry name" value="WH_DNA-bd_sf"/>
</dbReference>
<dbReference type="PANTHER" id="PTHR33164">
    <property type="entry name" value="TRANSCRIPTIONAL REGULATOR, MARR FAMILY"/>
    <property type="match status" value="1"/>
</dbReference>
<evidence type="ECO:0000259" key="2">
    <source>
        <dbReference type="PROSITE" id="PS50995"/>
    </source>
</evidence>
<dbReference type="Pfam" id="PF12802">
    <property type="entry name" value="MarR_2"/>
    <property type="match status" value="1"/>
</dbReference>
<dbReference type="InterPro" id="IPR036388">
    <property type="entry name" value="WH-like_DNA-bd_sf"/>
</dbReference>
<dbReference type="PROSITE" id="PS50995">
    <property type="entry name" value="HTH_MARR_2"/>
    <property type="match status" value="1"/>
</dbReference>
<dbReference type="EMBL" id="JAGEOK010000030">
    <property type="protein sequence ID" value="MBO2443086.1"/>
    <property type="molecule type" value="Genomic_DNA"/>
</dbReference>
<dbReference type="Proteomes" id="UP000666915">
    <property type="component" value="Unassembled WGS sequence"/>
</dbReference>
<protein>
    <submittedName>
        <fullName evidence="3">MarR family transcriptional regulator</fullName>
    </submittedName>
</protein>
<dbReference type="PANTHER" id="PTHR33164:SF99">
    <property type="entry name" value="MARR FAMILY REGULATORY PROTEIN"/>
    <property type="match status" value="1"/>
</dbReference>
<reference evidence="3 4" key="1">
    <citation type="submission" date="2021-03" db="EMBL/GenBank/DDBJ databases">
        <authorList>
            <person name="Kanchanasin P."/>
            <person name="Saeng-In P."/>
            <person name="Phongsopitanun W."/>
            <person name="Yuki M."/>
            <person name="Kudo T."/>
            <person name="Ohkuma M."/>
            <person name="Tanasupawat S."/>
        </authorList>
    </citation>
    <scope>NUCLEOTIDE SEQUENCE [LARGE SCALE GENOMIC DNA]</scope>
    <source>
        <strain evidence="3 4">L46</strain>
    </source>
</reference>